<dbReference type="Gene3D" id="3.30.70.3250">
    <property type="entry name" value="Ribonuclease P, Pop5 subunit"/>
    <property type="match status" value="1"/>
</dbReference>
<keyword evidence="2" id="KW-0540">Nuclease</keyword>
<keyword evidence="1 2" id="KW-0819">tRNA processing</keyword>
<dbReference type="GO" id="GO:0005737">
    <property type="term" value="C:cytoplasm"/>
    <property type="evidence" value="ECO:0007669"/>
    <property type="project" value="UniProtKB-SubCell"/>
</dbReference>
<keyword evidence="2" id="KW-0378">Hydrolase</keyword>
<keyword evidence="2" id="KW-0255">Endonuclease</keyword>
<evidence type="ECO:0000256" key="2">
    <source>
        <dbReference type="HAMAP-Rule" id="MF_00755"/>
    </source>
</evidence>
<comment type="similarity">
    <text evidence="2">Belongs to the eukaryotic/archaeal RNase P protein component 2 family.</text>
</comment>
<keyword evidence="2" id="KW-0963">Cytoplasm</keyword>
<dbReference type="Pfam" id="PF01900">
    <property type="entry name" value="RNase_P_Rpp14"/>
    <property type="match status" value="1"/>
</dbReference>
<keyword evidence="4" id="KW-1185">Reference proteome</keyword>
<proteinExistence type="inferred from homology"/>
<organism evidence="3 4">
    <name type="scientific">Halopiger xanaduensis (strain DSM 18323 / JCM 14033 / SH-6)</name>
    <dbReference type="NCBI Taxonomy" id="797210"/>
    <lineage>
        <taxon>Archaea</taxon>
        <taxon>Methanobacteriati</taxon>
        <taxon>Methanobacteriota</taxon>
        <taxon>Stenosarchaea group</taxon>
        <taxon>Halobacteria</taxon>
        <taxon>Halobacteriales</taxon>
        <taxon>Natrialbaceae</taxon>
        <taxon>Halopiger</taxon>
    </lineage>
</organism>
<evidence type="ECO:0000256" key="1">
    <source>
        <dbReference type="ARBA" id="ARBA00022694"/>
    </source>
</evidence>
<dbReference type="eggNOG" id="arCOG01365">
    <property type="taxonomic scope" value="Archaea"/>
</dbReference>
<dbReference type="SUPFAM" id="SSF160350">
    <property type="entry name" value="Rnp2-like"/>
    <property type="match status" value="1"/>
</dbReference>
<dbReference type="EC" id="3.1.26.5" evidence="2"/>
<dbReference type="HAMAP" id="MF_00755">
    <property type="entry name" value="RNase_P_2"/>
    <property type="match status" value="1"/>
</dbReference>
<sequence>MKHLPKHLRPRWRYLAVGLETWPDASIDRRSFQREVWYAGQNLLGDPGSADADLTIVRFDFADGVGEAIIKVRRGETEPARAAVACIDEIDGATVGIRIRGISGTIRAAEEKYLGRRGQVSEERNVVFGNEERVAVVRNGNGLADVRLEESFAGATDLDYDYDSDLA</sequence>
<dbReference type="InterPro" id="IPR002759">
    <property type="entry name" value="Pop5/Rpp14/Rnp2-like"/>
</dbReference>
<protein>
    <recommendedName>
        <fullName evidence="2">Ribonuclease P protein component 2</fullName>
        <shortName evidence="2">RNase P component 2</shortName>
        <ecNumber evidence="2">3.1.26.5</ecNumber>
    </recommendedName>
    <alternativeName>
        <fullName evidence="2">Pop5</fullName>
    </alternativeName>
</protein>
<dbReference type="AlphaFoldDB" id="F8D6K6"/>
<dbReference type="EMBL" id="CP002839">
    <property type="protein sequence ID" value="AEH37746.1"/>
    <property type="molecule type" value="Genomic_DNA"/>
</dbReference>
<dbReference type="InterPro" id="IPR038085">
    <property type="entry name" value="Rnp2-like_sf"/>
</dbReference>
<dbReference type="RefSeq" id="WP_013880636.1">
    <property type="nucleotide sequence ID" value="NC_015666.1"/>
</dbReference>
<dbReference type="GO" id="GO:0004526">
    <property type="term" value="F:ribonuclease P activity"/>
    <property type="evidence" value="ECO:0007669"/>
    <property type="project" value="UniProtKB-UniRule"/>
</dbReference>
<dbReference type="GO" id="GO:0001682">
    <property type="term" value="P:tRNA 5'-leader removal"/>
    <property type="evidence" value="ECO:0007669"/>
    <property type="project" value="UniProtKB-UniRule"/>
</dbReference>
<evidence type="ECO:0000313" key="4">
    <source>
        <dbReference type="Proteomes" id="UP000006794"/>
    </source>
</evidence>
<comment type="subcellular location">
    <subcellularLocation>
        <location evidence="2">Cytoplasm</location>
    </subcellularLocation>
</comment>
<evidence type="ECO:0000313" key="3">
    <source>
        <dbReference type="EMBL" id="AEH37746.1"/>
    </source>
</evidence>
<dbReference type="GeneID" id="10798083"/>
<accession>F8D6K6</accession>
<name>F8D6K6_HALXS</name>
<comment type="catalytic activity">
    <reaction evidence="2">
        <text>Endonucleolytic cleavage of RNA, removing 5'-extranucleotides from tRNA precursor.</text>
        <dbReference type="EC" id="3.1.26.5"/>
    </reaction>
</comment>
<dbReference type="KEGG" id="hxa:Halxa_3132"/>
<comment type="subunit">
    <text evidence="2">Consists of a catalytic RNA component and at least 4-5 protein subunits.</text>
</comment>
<dbReference type="GO" id="GO:0030677">
    <property type="term" value="C:ribonuclease P complex"/>
    <property type="evidence" value="ECO:0007669"/>
    <property type="project" value="UniProtKB-UniRule"/>
</dbReference>
<dbReference type="OrthoDB" id="19261at2157"/>
<reference evidence="3 4" key="1">
    <citation type="journal article" date="2012" name="Stand. Genomic Sci.">
        <title>Complete genome sequence of Halopiger xanaduensis type strain (SH-6(T)).</title>
        <authorList>
            <person name="Anderson I."/>
            <person name="Tindall B.J."/>
            <person name="Rohde M."/>
            <person name="Lucas S."/>
            <person name="Han J."/>
            <person name="Lapidus A."/>
            <person name="Cheng J.F."/>
            <person name="Goodwin L."/>
            <person name="Pitluck S."/>
            <person name="Peters L."/>
            <person name="Pati A."/>
            <person name="Mikhailova N."/>
            <person name="Pagani I."/>
            <person name="Teshima H."/>
            <person name="Han C."/>
            <person name="Tapia R."/>
            <person name="Land M."/>
            <person name="Woyke T."/>
            <person name="Klenk H.P."/>
            <person name="Kyrpides N."/>
            <person name="Ivanova N."/>
        </authorList>
    </citation>
    <scope>NUCLEOTIDE SEQUENCE [LARGE SCALE GENOMIC DNA]</scope>
    <source>
        <strain evidence="4">DSM 18323 / JCM 14033 / SH-6</strain>
    </source>
</reference>
<dbReference type="Proteomes" id="UP000006794">
    <property type="component" value="Chromosome"/>
</dbReference>
<comment type="function">
    <text evidence="2">Part of ribonuclease P, a protein complex that generates mature tRNA molecules by cleaving their 5'-ends.</text>
</comment>
<dbReference type="STRING" id="797210.Halxa_3132"/>
<dbReference type="HOGENOM" id="CLU_137733_0_0_2"/>
<gene>
    <name evidence="2" type="primary">rnp2</name>
    <name evidence="3" type="ordered locus">Halxa_3132</name>
</gene>